<gene>
    <name evidence="9" type="ORF">EZS28_024844</name>
</gene>
<dbReference type="EMBL" id="SNRW01008372">
    <property type="protein sequence ID" value="KAA6379628.1"/>
    <property type="molecule type" value="Genomic_DNA"/>
</dbReference>
<dbReference type="PANTHER" id="PTHR47969">
    <property type="entry name" value="CHROMOSOME-ASSOCIATED KINESIN KIF4A-RELATED"/>
    <property type="match status" value="1"/>
</dbReference>
<comment type="caution">
    <text evidence="9">The sequence shown here is derived from an EMBL/GenBank/DDBJ whole genome shotgun (WGS) entry which is preliminary data.</text>
</comment>
<keyword evidence="4" id="KW-0175">Coiled coil</keyword>
<protein>
    <submittedName>
        <fullName evidence="9">Putative Kinesin-II 95 kDa subunit</fullName>
    </submittedName>
</protein>
<evidence type="ECO:0000256" key="6">
    <source>
        <dbReference type="ARBA" id="ARBA00023212"/>
    </source>
</evidence>
<evidence type="ECO:0000313" key="9">
    <source>
        <dbReference type="EMBL" id="KAA6379628.1"/>
    </source>
</evidence>
<dbReference type="OrthoDB" id="3176171at2759"/>
<evidence type="ECO:0000256" key="4">
    <source>
        <dbReference type="ARBA" id="ARBA00023054"/>
    </source>
</evidence>
<evidence type="ECO:0000256" key="2">
    <source>
        <dbReference type="ARBA" id="ARBA00022490"/>
    </source>
</evidence>
<dbReference type="SMART" id="SM00129">
    <property type="entry name" value="KISc"/>
    <property type="match status" value="1"/>
</dbReference>
<comment type="subcellular location">
    <subcellularLocation>
        <location evidence="1">Cytoplasm</location>
        <location evidence="1">Cytoskeleton</location>
    </subcellularLocation>
</comment>
<keyword evidence="7" id="KW-0067">ATP-binding</keyword>
<dbReference type="GO" id="GO:0008017">
    <property type="term" value="F:microtubule binding"/>
    <property type="evidence" value="ECO:0007669"/>
    <property type="project" value="InterPro"/>
</dbReference>
<evidence type="ECO:0000313" key="10">
    <source>
        <dbReference type="Proteomes" id="UP000324800"/>
    </source>
</evidence>
<name>A0A5J4VAK7_9EUKA</name>
<dbReference type="Proteomes" id="UP000324800">
    <property type="component" value="Unassembled WGS sequence"/>
</dbReference>
<evidence type="ECO:0000259" key="8">
    <source>
        <dbReference type="PROSITE" id="PS50067"/>
    </source>
</evidence>
<dbReference type="GO" id="GO:0005874">
    <property type="term" value="C:microtubule"/>
    <property type="evidence" value="ECO:0007669"/>
    <property type="project" value="UniProtKB-KW"/>
</dbReference>
<dbReference type="Gene3D" id="3.40.850.10">
    <property type="entry name" value="Kinesin motor domain"/>
    <property type="match status" value="1"/>
</dbReference>
<dbReference type="SUPFAM" id="SSF52540">
    <property type="entry name" value="P-loop containing nucleoside triphosphate hydrolases"/>
    <property type="match status" value="1"/>
</dbReference>
<evidence type="ECO:0000256" key="5">
    <source>
        <dbReference type="ARBA" id="ARBA00023175"/>
    </source>
</evidence>
<dbReference type="AlphaFoldDB" id="A0A5J4VAK7"/>
<dbReference type="GO" id="GO:0003777">
    <property type="term" value="F:microtubule motor activity"/>
    <property type="evidence" value="ECO:0007669"/>
    <property type="project" value="InterPro"/>
</dbReference>
<sequence length="186" mass="21010">MTEGDNVRVAVRCRPMSSEEILTSCKPCVHANEKTKTVRFSRSQSQHSADHTFMFDNVYDQYSIQSKIYEESCKTIVDGVMRGFNGTIYAYGQTGTGKTYTMEGTKDQPGIIPLSFEHIFSSISSENSHKRYLVSVSYLEIDNENIRDRDDNQVSFENTSALSHQTEFNPGTWIPSSLDSTICNLC</sequence>
<dbReference type="InterPro" id="IPR027417">
    <property type="entry name" value="P-loop_NTPase"/>
</dbReference>
<dbReference type="GO" id="GO:0005524">
    <property type="term" value="F:ATP binding"/>
    <property type="evidence" value="ECO:0007669"/>
    <property type="project" value="UniProtKB-UniRule"/>
</dbReference>
<evidence type="ECO:0000256" key="7">
    <source>
        <dbReference type="PROSITE-ProRule" id="PRU00283"/>
    </source>
</evidence>
<feature type="domain" description="Kinesin motor" evidence="8">
    <location>
        <begin position="6"/>
        <end position="186"/>
    </location>
</feature>
<dbReference type="GO" id="GO:0007018">
    <property type="term" value="P:microtubule-based movement"/>
    <property type="evidence" value="ECO:0007669"/>
    <property type="project" value="InterPro"/>
</dbReference>
<evidence type="ECO:0000256" key="1">
    <source>
        <dbReference type="ARBA" id="ARBA00004245"/>
    </source>
</evidence>
<keyword evidence="2" id="KW-0963">Cytoplasm</keyword>
<keyword evidence="3" id="KW-0493">Microtubule</keyword>
<accession>A0A5J4VAK7</accession>
<keyword evidence="5 7" id="KW-0505">Motor protein</keyword>
<proteinExistence type="inferred from homology"/>
<keyword evidence="6" id="KW-0206">Cytoskeleton</keyword>
<organism evidence="9 10">
    <name type="scientific">Streblomastix strix</name>
    <dbReference type="NCBI Taxonomy" id="222440"/>
    <lineage>
        <taxon>Eukaryota</taxon>
        <taxon>Metamonada</taxon>
        <taxon>Preaxostyla</taxon>
        <taxon>Oxymonadida</taxon>
        <taxon>Streblomastigidae</taxon>
        <taxon>Streblomastix</taxon>
    </lineage>
</organism>
<dbReference type="InterPro" id="IPR001752">
    <property type="entry name" value="Kinesin_motor_dom"/>
</dbReference>
<dbReference type="InterPro" id="IPR036961">
    <property type="entry name" value="Kinesin_motor_dom_sf"/>
</dbReference>
<feature type="binding site" evidence="7">
    <location>
        <begin position="92"/>
        <end position="99"/>
    </location>
    <ligand>
        <name>ATP</name>
        <dbReference type="ChEBI" id="CHEBI:30616"/>
    </ligand>
</feature>
<dbReference type="InterPro" id="IPR027640">
    <property type="entry name" value="Kinesin-like_fam"/>
</dbReference>
<evidence type="ECO:0000256" key="3">
    <source>
        <dbReference type="ARBA" id="ARBA00022701"/>
    </source>
</evidence>
<dbReference type="Pfam" id="PF00225">
    <property type="entry name" value="Kinesin"/>
    <property type="match status" value="1"/>
</dbReference>
<dbReference type="PANTHER" id="PTHR47969:SF21">
    <property type="entry name" value="KINESIN-LIKE PROTEIN"/>
    <property type="match status" value="1"/>
</dbReference>
<comment type="similarity">
    <text evidence="7">Belongs to the TRAFAC class myosin-kinesin ATPase superfamily. Kinesin family.</text>
</comment>
<reference evidence="9 10" key="1">
    <citation type="submission" date="2019-03" db="EMBL/GenBank/DDBJ databases">
        <title>Single cell metagenomics reveals metabolic interactions within the superorganism composed of flagellate Streblomastix strix and complex community of Bacteroidetes bacteria on its surface.</title>
        <authorList>
            <person name="Treitli S.C."/>
            <person name="Kolisko M."/>
            <person name="Husnik F."/>
            <person name="Keeling P."/>
            <person name="Hampl V."/>
        </authorList>
    </citation>
    <scope>NUCLEOTIDE SEQUENCE [LARGE SCALE GENOMIC DNA]</scope>
    <source>
        <strain evidence="9">ST1C</strain>
    </source>
</reference>
<dbReference type="PROSITE" id="PS50067">
    <property type="entry name" value="KINESIN_MOTOR_2"/>
    <property type="match status" value="1"/>
</dbReference>
<keyword evidence="7" id="KW-0547">Nucleotide-binding</keyword>